<proteinExistence type="predicted"/>
<dbReference type="EMBL" id="JBEPMO010000004">
    <property type="protein sequence ID" value="MET3731504.1"/>
    <property type="molecule type" value="Genomic_DNA"/>
</dbReference>
<dbReference type="RefSeq" id="WP_354507828.1">
    <property type="nucleotide sequence ID" value="NZ_JBEPMO010000004.1"/>
</dbReference>
<accession>A0ABV2LSD9</accession>
<gene>
    <name evidence="1" type="ORF">ABID46_001073</name>
</gene>
<evidence type="ECO:0000313" key="1">
    <source>
        <dbReference type="EMBL" id="MET3731504.1"/>
    </source>
</evidence>
<dbReference type="Proteomes" id="UP001549146">
    <property type="component" value="Unassembled WGS sequence"/>
</dbReference>
<organism evidence="1 2">
    <name type="scientific">Moheibacter stercoris</name>
    <dbReference type="NCBI Taxonomy" id="1628251"/>
    <lineage>
        <taxon>Bacteria</taxon>
        <taxon>Pseudomonadati</taxon>
        <taxon>Bacteroidota</taxon>
        <taxon>Flavobacteriia</taxon>
        <taxon>Flavobacteriales</taxon>
        <taxon>Weeksellaceae</taxon>
        <taxon>Moheibacter</taxon>
    </lineage>
</organism>
<comment type="caution">
    <text evidence="1">The sequence shown here is derived from an EMBL/GenBank/DDBJ whole genome shotgun (WGS) entry which is preliminary data.</text>
</comment>
<protein>
    <submittedName>
        <fullName evidence="1">Uncharacterized protein</fullName>
    </submittedName>
</protein>
<sequence length="139" mass="16230">MLRQDFISKIIEQLFTAIAKLLNIDVEKETEMYLASFEELLKTYFKIHSESLSKLLEEDEERDAFLLDEKLRTTQLTMFCEAGLGYLKIGESEKAQNCLHIIERIQTQQPEIFEFPSSESAKLEAEIESLQTKLRNFSK</sequence>
<evidence type="ECO:0000313" key="2">
    <source>
        <dbReference type="Proteomes" id="UP001549146"/>
    </source>
</evidence>
<keyword evidence="2" id="KW-1185">Reference proteome</keyword>
<reference evidence="1 2" key="1">
    <citation type="submission" date="2024-06" db="EMBL/GenBank/DDBJ databases">
        <title>Genomic Encyclopedia of Type Strains, Phase IV (KMG-IV): sequencing the most valuable type-strain genomes for metagenomic binning, comparative biology and taxonomic classification.</title>
        <authorList>
            <person name="Goeker M."/>
        </authorList>
    </citation>
    <scope>NUCLEOTIDE SEQUENCE [LARGE SCALE GENOMIC DNA]</scope>
    <source>
        <strain evidence="1 2">DSM 29388</strain>
    </source>
</reference>
<name>A0ABV2LSD9_9FLAO</name>